<keyword evidence="3 4" id="KW-0408">Iron</keyword>
<evidence type="ECO:0008006" key="8">
    <source>
        <dbReference type="Google" id="ProtNLM"/>
    </source>
</evidence>
<evidence type="ECO:0000256" key="5">
    <source>
        <dbReference type="RuleBase" id="RU000461"/>
    </source>
</evidence>
<comment type="caution">
    <text evidence="6">The sequence shown here is derived from an EMBL/GenBank/DDBJ whole genome shotgun (WGS) entry which is preliminary data.</text>
</comment>
<dbReference type="InterPro" id="IPR017972">
    <property type="entry name" value="Cyt_P450_CS"/>
</dbReference>
<name>A0AAW2E224_9ROSI</name>
<dbReference type="GO" id="GO:0016705">
    <property type="term" value="F:oxidoreductase activity, acting on paired donors, with incorporation or reduction of molecular oxygen"/>
    <property type="evidence" value="ECO:0007669"/>
    <property type="project" value="InterPro"/>
</dbReference>
<evidence type="ECO:0000313" key="7">
    <source>
        <dbReference type="Proteomes" id="UP001459277"/>
    </source>
</evidence>
<keyword evidence="5" id="KW-0560">Oxidoreductase</keyword>
<proteinExistence type="inferred from homology"/>
<dbReference type="InterPro" id="IPR001128">
    <property type="entry name" value="Cyt_P450"/>
</dbReference>
<dbReference type="GO" id="GO:0020037">
    <property type="term" value="F:heme binding"/>
    <property type="evidence" value="ECO:0007669"/>
    <property type="project" value="InterPro"/>
</dbReference>
<dbReference type="InterPro" id="IPR036396">
    <property type="entry name" value="Cyt_P450_sf"/>
</dbReference>
<keyword evidence="7" id="KW-1185">Reference proteome</keyword>
<protein>
    <recommendedName>
        <fullName evidence="8">Cytochrome P450</fullName>
    </recommendedName>
</protein>
<dbReference type="PRINTS" id="PR00465">
    <property type="entry name" value="EP450IV"/>
</dbReference>
<evidence type="ECO:0000256" key="1">
    <source>
        <dbReference type="ARBA" id="ARBA00010617"/>
    </source>
</evidence>
<dbReference type="Gene3D" id="1.10.630.10">
    <property type="entry name" value="Cytochrome P450"/>
    <property type="match status" value="2"/>
</dbReference>
<evidence type="ECO:0000313" key="6">
    <source>
        <dbReference type="EMBL" id="KAL0015743.1"/>
    </source>
</evidence>
<evidence type="ECO:0000256" key="2">
    <source>
        <dbReference type="ARBA" id="ARBA00022723"/>
    </source>
</evidence>
<reference evidence="6 7" key="1">
    <citation type="submission" date="2024-01" db="EMBL/GenBank/DDBJ databases">
        <title>A telomere-to-telomere, gap-free genome of sweet tea (Lithocarpus litseifolius).</title>
        <authorList>
            <person name="Zhou J."/>
        </authorList>
    </citation>
    <scope>NUCLEOTIDE SEQUENCE [LARGE SCALE GENOMIC DNA]</scope>
    <source>
        <strain evidence="6">Zhou-2022a</strain>
        <tissue evidence="6">Leaf</tissue>
    </source>
</reference>
<sequence>MVPHPFKQQKHSPPSPPKLPIIGNLHQIGLQPHRSLRAIAQHHGPLMLLHFCSEPTLVSSANAAQEIVKTHDLIFVNRPKSSMFEKLSYNYKDVSLAPCGNEVVGLSEVVKGAGDDAWMREGLRGVAGSERTNGCMTGGSDAGMRDAFVGGTDTTYSVLEWAMAELLRHPRMMKKVQNEVRGITSQKKGTTEDQLEELQYLDAVTKETLRLHPISPLLLPRESNRDVQIQGYDIVVGTRVLINACAIGRDPGLWDNPEEYQPERFLNSTINFKGHDFQLIPFGAGRRGCPGICFAITTIKFSLVGQEERIWT</sequence>
<dbReference type="PRINTS" id="PR00385">
    <property type="entry name" value="P450"/>
</dbReference>
<dbReference type="InterPro" id="IPR002403">
    <property type="entry name" value="Cyt_P450_E_grp-IV"/>
</dbReference>
<keyword evidence="5" id="KW-0503">Monooxygenase</keyword>
<dbReference type="PANTHER" id="PTHR47955">
    <property type="entry name" value="CYTOCHROME P450 FAMILY 71 PROTEIN"/>
    <property type="match status" value="1"/>
</dbReference>
<accession>A0AAW2E224</accession>
<keyword evidence="4 5" id="KW-0349">Heme</keyword>
<organism evidence="6 7">
    <name type="scientific">Lithocarpus litseifolius</name>
    <dbReference type="NCBI Taxonomy" id="425828"/>
    <lineage>
        <taxon>Eukaryota</taxon>
        <taxon>Viridiplantae</taxon>
        <taxon>Streptophyta</taxon>
        <taxon>Embryophyta</taxon>
        <taxon>Tracheophyta</taxon>
        <taxon>Spermatophyta</taxon>
        <taxon>Magnoliopsida</taxon>
        <taxon>eudicotyledons</taxon>
        <taxon>Gunneridae</taxon>
        <taxon>Pentapetalae</taxon>
        <taxon>rosids</taxon>
        <taxon>fabids</taxon>
        <taxon>Fagales</taxon>
        <taxon>Fagaceae</taxon>
        <taxon>Lithocarpus</taxon>
    </lineage>
</organism>
<dbReference type="GO" id="GO:0004497">
    <property type="term" value="F:monooxygenase activity"/>
    <property type="evidence" value="ECO:0007669"/>
    <property type="project" value="UniProtKB-KW"/>
</dbReference>
<dbReference type="EMBL" id="JAZDWU010000001">
    <property type="protein sequence ID" value="KAL0015743.1"/>
    <property type="molecule type" value="Genomic_DNA"/>
</dbReference>
<comment type="cofactor">
    <cofactor evidence="4">
        <name>heme</name>
        <dbReference type="ChEBI" id="CHEBI:30413"/>
    </cofactor>
</comment>
<keyword evidence="2 4" id="KW-0479">Metal-binding</keyword>
<dbReference type="Pfam" id="PF00067">
    <property type="entry name" value="p450"/>
    <property type="match status" value="2"/>
</dbReference>
<gene>
    <name evidence="6" type="ORF">SO802_002812</name>
</gene>
<dbReference type="PROSITE" id="PS00086">
    <property type="entry name" value="CYTOCHROME_P450"/>
    <property type="match status" value="1"/>
</dbReference>
<dbReference type="GO" id="GO:0005506">
    <property type="term" value="F:iron ion binding"/>
    <property type="evidence" value="ECO:0007669"/>
    <property type="project" value="InterPro"/>
</dbReference>
<dbReference type="SUPFAM" id="SSF48264">
    <property type="entry name" value="Cytochrome P450"/>
    <property type="match status" value="2"/>
</dbReference>
<dbReference type="Proteomes" id="UP001459277">
    <property type="component" value="Unassembled WGS sequence"/>
</dbReference>
<evidence type="ECO:0000256" key="3">
    <source>
        <dbReference type="ARBA" id="ARBA00023004"/>
    </source>
</evidence>
<dbReference type="AlphaFoldDB" id="A0AAW2E224"/>
<feature type="binding site" description="axial binding residue" evidence="4">
    <location>
        <position position="289"/>
    </location>
    <ligand>
        <name>heme</name>
        <dbReference type="ChEBI" id="CHEBI:30413"/>
    </ligand>
    <ligandPart>
        <name>Fe</name>
        <dbReference type="ChEBI" id="CHEBI:18248"/>
    </ligandPart>
</feature>
<evidence type="ECO:0000256" key="4">
    <source>
        <dbReference type="PIRSR" id="PIRSR602403-1"/>
    </source>
</evidence>
<dbReference type="PANTHER" id="PTHR47955:SF15">
    <property type="entry name" value="CYTOCHROME P450 71A2-LIKE"/>
    <property type="match status" value="1"/>
</dbReference>
<comment type="similarity">
    <text evidence="1 5">Belongs to the cytochrome P450 family.</text>
</comment>